<proteinExistence type="predicted"/>
<sequence>MAPMRPMTATLTCFVLLAAVFVLSFPMLTQGRPYNAKCTPERRRLLQDAWSGTIESFYAECGTEADQECQDCLDALNPGSTVYDLFPVTYFVTVTDTAGEMVEVEKDGKAWCAAAVEVDDENWNCTLCYLDFV</sequence>
<dbReference type="EMBL" id="JBJQOH010000007">
    <property type="protein sequence ID" value="KAL3679778.1"/>
    <property type="molecule type" value="Genomic_DNA"/>
</dbReference>
<comment type="caution">
    <text evidence="2">The sequence shown here is derived from an EMBL/GenBank/DDBJ whole genome shotgun (WGS) entry which is preliminary data.</text>
</comment>
<accession>A0ABD3GLE6</accession>
<reference evidence="2 3" key="1">
    <citation type="submission" date="2024-09" db="EMBL/GenBank/DDBJ databases">
        <title>Chromosome-scale assembly of Riccia sorocarpa.</title>
        <authorList>
            <person name="Paukszto L."/>
        </authorList>
    </citation>
    <scope>NUCLEOTIDE SEQUENCE [LARGE SCALE GENOMIC DNA]</scope>
    <source>
        <strain evidence="2">LP-2024</strain>
        <tissue evidence="2">Aerial parts of the thallus</tissue>
    </source>
</reference>
<evidence type="ECO:0000313" key="2">
    <source>
        <dbReference type="EMBL" id="KAL3679778.1"/>
    </source>
</evidence>
<gene>
    <name evidence="2" type="ORF">R1sor_022734</name>
</gene>
<feature type="chain" id="PRO_5044891376" evidence="1">
    <location>
        <begin position="32"/>
        <end position="133"/>
    </location>
</feature>
<protein>
    <submittedName>
        <fullName evidence="2">Uncharacterized protein</fullName>
    </submittedName>
</protein>
<keyword evidence="1" id="KW-0732">Signal</keyword>
<evidence type="ECO:0000313" key="3">
    <source>
        <dbReference type="Proteomes" id="UP001633002"/>
    </source>
</evidence>
<name>A0ABD3GLE6_9MARC</name>
<keyword evidence="3" id="KW-1185">Reference proteome</keyword>
<organism evidence="2 3">
    <name type="scientific">Riccia sorocarpa</name>
    <dbReference type="NCBI Taxonomy" id="122646"/>
    <lineage>
        <taxon>Eukaryota</taxon>
        <taxon>Viridiplantae</taxon>
        <taxon>Streptophyta</taxon>
        <taxon>Embryophyta</taxon>
        <taxon>Marchantiophyta</taxon>
        <taxon>Marchantiopsida</taxon>
        <taxon>Marchantiidae</taxon>
        <taxon>Marchantiales</taxon>
        <taxon>Ricciaceae</taxon>
        <taxon>Riccia</taxon>
    </lineage>
</organism>
<dbReference type="Proteomes" id="UP001633002">
    <property type="component" value="Unassembled WGS sequence"/>
</dbReference>
<dbReference type="AlphaFoldDB" id="A0ABD3GLE6"/>
<feature type="signal peptide" evidence="1">
    <location>
        <begin position="1"/>
        <end position="31"/>
    </location>
</feature>
<evidence type="ECO:0000256" key="1">
    <source>
        <dbReference type="SAM" id="SignalP"/>
    </source>
</evidence>